<organism evidence="2 3">
    <name type="scientific">Strongyloides stercoralis</name>
    <name type="common">Threadworm</name>
    <dbReference type="NCBI Taxonomy" id="6248"/>
    <lineage>
        <taxon>Eukaryota</taxon>
        <taxon>Metazoa</taxon>
        <taxon>Ecdysozoa</taxon>
        <taxon>Nematoda</taxon>
        <taxon>Chromadorea</taxon>
        <taxon>Rhabditida</taxon>
        <taxon>Tylenchina</taxon>
        <taxon>Panagrolaimomorpha</taxon>
        <taxon>Strongyloidoidea</taxon>
        <taxon>Strongyloididae</taxon>
        <taxon>Strongyloides</taxon>
    </lineage>
</organism>
<proteinExistence type="predicted"/>
<dbReference type="WBParaSite" id="TCONS_00001450.p1">
    <property type="protein sequence ID" value="TCONS_00001450.p1"/>
    <property type="gene ID" value="XLOC_001333"/>
</dbReference>
<accession>A0AAF5CU93</accession>
<reference evidence="3" key="1">
    <citation type="submission" date="2024-02" db="UniProtKB">
        <authorList>
            <consortium name="WormBaseParasite"/>
        </authorList>
    </citation>
    <scope>IDENTIFICATION</scope>
</reference>
<keyword evidence="2" id="KW-1185">Reference proteome</keyword>
<protein>
    <submittedName>
        <fullName evidence="3">Uncharacterized protein</fullName>
    </submittedName>
</protein>
<dbReference type="Proteomes" id="UP000035681">
    <property type="component" value="Unplaced"/>
</dbReference>
<evidence type="ECO:0000313" key="3">
    <source>
        <dbReference type="WBParaSite" id="TCONS_00001450.p1"/>
    </source>
</evidence>
<feature type="region of interest" description="Disordered" evidence="1">
    <location>
        <begin position="45"/>
        <end position="67"/>
    </location>
</feature>
<evidence type="ECO:0000313" key="2">
    <source>
        <dbReference type="Proteomes" id="UP000035681"/>
    </source>
</evidence>
<dbReference type="AlphaFoldDB" id="A0AAF5CU93"/>
<feature type="compositionally biased region" description="Polar residues" evidence="1">
    <location>
        <begin position="50"/>
        <end position="59"/>
    </location>
</feature>
<name>A0AAF5CU93_STRER</name>
<sequence>MSEETNTTDDGWNIDKTMKYVASLSIRKHSFSTKVTRKRKLLSSKHLVTGENNGSQNEIDNGKDEEPIEKIHKSAVLKMPTKLSGDSTCYLDMHKRYFYDNEYFMDVDKPLEYDSEIYLTEYEGDADSEDILSKYSISKKRFRKTAYMVDYEARSHKNIPDVPRSFTEVRQASYQKRLIYFLQFDEDDVLVLPRDAKPALTKILTNNMAKRQLNVKISDNHYVITRTEYCKPISS</sequence>
<evidence type="ECO:0000256" key="1">
    <source>
        <dbReference type="SAM" id="MobiDB-lite"/>
    </source>
</evidence>